<dbReference type="AlphaFoldDB" id="A0A9W7DZ20"/>
<dbReference type="OrthoDB" id="5403181at2759"/>
<comment type="caution">
    <text evidence="2">The sequence shown here is derived from an EMBL/GenBank/DDBJ whole genome shotgun (WGS) entry which is preliminary data.</text>
</comment>
<evidence type="ECO:0000313" key="3">
    <source>
        <dbReference type="Proteomes" id="UP001165122"/>
    </source>
</evidence>
<keyword evidence="3" id="KW-1185">Reference proteome</keyword>
<evidence type="ECO:0000313" key="2">
    <source>
        <dbReference type="EMBL" id="GMH61834.1"/>
    </source>
</evidence>
<name>A0A9W7DZ20_9STRA</name>
<dbReference type="Proteomes" id="UP001165122">
    <property type="component" value="Unassembled WGS sequence"/>
</dbReference>
<dbReference type="Gene3D" id="3.30.530.20">
    <property type="match status" value="2"/>
</dbReference>
<dbReference type="SUPFAM" id="SSF55961">
    <property type="entry name" value="Bet v1-like"/>
    <property type="match status" value="2"/>
</dbReference>
<feature type="region of interest" description="Disordered" evidence="1">
    <location>
        <begin position="1"/>
        <end position="114"/>
    </location>
</feature>
<evidence type="ECO:0000256" key="1">
    <source>
        <dbReference type="SAM" id="MobiDB-lite"/>
    </source>
</evidence>
<feature type="compositionally biased region" description="Polar residues" evidence="1">
    <location>
        <begin position="33"/>
        <end position="50"/>
    </location>
</feature>
<dbReference type="EMBL" id="BRXW01000512">
    <property type="protein sequence ID" value="GMH61834.1"/>
    <property type="molecule type" value="Genomic_DNA"/>
</dbReference>
<organism evidence="2 3">
    <name type="scientific">Triparma laevis f. longispina</name>
    <dbReference type="NCBI Taxonomy" id="1714387"/>
    <lineage>
        <taxon>Eukaryota</taxon>
        <taxon>Sar</taxon>
        <taxon>Stramenopiles</taxon>
        <taxon>Ochrophyta</taxon>
        <taxon>Bolidophyceae</taxon>
        <taxon>Parmales</taxon>
        <taxon>Triparmaceae</taxon>
        <taxon>Triparma</taxon>
    </lineage>
</organism>
<reference evidence="3" key="1">
    <citation type="journal article" date="2023" name="Commun. Biol.">
        <title>Genome analysis of Parmales, the sister group of diatoms, reveals the evolutionary specialization of diatoms from phago-mixotrophs to photoautotrophs.</title>
        <authorList>
            <person name="Ban H."/>
            <person name="Sato S."/>
            <person name="Yoshikawa S."/>
            <person name="Yamada K."/>
            <person name="Nakamura Y."/>
            <person name="Ichinomiya M."/>
            <person name="Sato N."/>
            <person name="Blanc-Mathieu R."/>
            <person name="Endo H."/>
            <person name="Kuwata A."/>
            <person name="Ogata H."/>
        </authorList>
    </citation>
    <scope>NUCLEOTIDE SEQUENCE [LARGE SCALE GENOMIC DNA]</scope>
    <source>
        <strain evidence="3">NIES 3700</strain>
    </source>
</reference>
<gene>
    <name evidence="2" type="ORF">TrLO_g9121</name>
</gene>
<proteinExistence type="predicted"/>
<feature type="compositionally biased region" description="Basic and acidic residues" evidence="1">
    <location>
        <begin position="1"/>
        <end position="12"/>
    </location>
</feature>
<protein>
    <recommendedName>
        <fullName evidence="4">START domain-containing protein</fullName>
    </recommendedName>
</protein>
<sequence length="800" mass="89929">MDWDNLSRHQDEITNPQPPGSGPISPFLDACATSPNKPLTTSKTSNSGSDTLRRPSDLPSPATSSSDDPQSPVIVESGENSDRLSVVLHEPPSTILTHIMTPATPNSSDNKNNTTQNKLKQKLLKTSLNPTSSIVHWSYIFEKTKSYVAVTLLLKLTVMKQDENEIIIRVTSVNEQDLDATTFTPSTPQTPASADKNLLLLLNDGVIVLQPLPLKQTKFTFTSQFSLATPVRSSFSSKLGTSIKVRKSIKNSKMNKQTPLPGLKSTLGFGGEGIDSNSLFREIAALFYEEFKQEDVVDERMKQDFIKQINMKEPPNMTNAERGLITSSLNIVSELSIAKRISGTVNDSVEKFFHRSSVDGKAWAMSVAKIDAPATTLFADLWCIGTYACRKNHKDLSICNVWENLDGSRSIQYQRALSLPGGFKDRLFDSWVCWDGITNERTKRRTFVNASTSMDDYQGVTHHPAPEKFIKATWRGVYVVKELTDTTCEWTWAAQVDLKVPAIPTSMLDFLTKKELSWAGTVQEKYSRNRKKVDREKVDSLAKDMRRRRGEPLMEDQAPLFESCKQLLGDENSDYGWRKLASPCPHIDMKIQYFPPQKGERTVATGKAVGIVDSPAEEDEKIDAAERLDLATFMRERWQDEVYSEEENALLQRILEHLEGSFKGKSWKQLKSTDIFVKMESIYKDGTSLAIGRAVTVVDATIEDCASWEIARVTRERNKDHYDFGGLERVVEKLNSHCDLYHVAIDLRVPGLAPREWLTKCVWKMVDKNTMIVGLEDTRDEHFPVGGRKRPGSRIASRST</sequence>
<evidence type="ECO:0008006" key="4">
    <source>
        <dbReference type="Google" id="ProtNLM"/>
    </source>
</evidence>
<accession>A0A9W7DZ20</accession>
<dbReference type="InterPro" id="IPR023393">
    <property type="entry name" value="START-like_dom_sf"/>
</dbReference>